<dbReference type="EMBL" id="FN649748">
    <property type="protein sequence ID" value="CBJ26888.1"/>
    <property type="molecule type" value="Genomic_DNA"/>
</dbReference>
<dbReference type="AlphaFoldDB" id="D7G2R3"/>
<keyword evidence="2" id="KW-1185">Reference proteome</keyword>
<sequence>MSPWPTAWRRSARRRRWNRRPVYSRCTWRPGEASSKVEAAPDIDCEEEDECTTEEQVSYYDSYMASRKHVKDATADVTPQEAENVSLFDSYMSSSPAPPR</sequence>
<organism evidence="1 2">
    <name type="scientific">Ectocarpus siliculosus</name>
    <name type="common">Brown alga</name>
    <name type="synonym">Conferva siliculosa</name>
    <dbReference type="NCBI Taxonomy" id="2880"/>
    <lineage>
        <taxon>Eukaryota</taxon>
        <taxon>Sar</taxon>
        <taxon>Stramenopiles</taxon>
        <taxon>Ochrophyta</taxon>
        <taxon>PX clade</taxon>
        <taxon>Phaeophyceae</taxon>
        <taxon>Ectocarpales</taxon>
        <taxon>Ectocarpaceae</taxon>
        <taxon>Ectocarpus</taxon>
    </lineage>
</organism>
<name>D7G2R3_ECTSI</name>
<dbReference type="InParanoid" id="D7G2R3"/>
<dbReference type="Proteomes" id="UP000002630">
    <property type="component" value="Linkage Group LG23"/>
</dbReference>
<evidence type="ECO:0000313" key="2">
    <source>
        <dbReference type="Proteomes" id="UP000002630"/>
    </source>
</evidence>
<dbReference type="EMBL" id="FN648685">
    <property type="protein sequence ID" value="CBJ26888.1"/>
    <property type="molecule type" value="Genomic_DNA"/>
</dbReference>
<protein>
    <submittedName>
        <fullName evidence="1">Uncharacterized protein</fullName>
    </submittedName>
</protein>
<gene>
    <name evidence="1" type="ORF">Esi_0048_0115</name>
</gene>
<proteinExistence type="predicted"/>
<evidence type="ECO:0000313" key="1">
    <source>
        <dbReference type="EMBL" id="CBJ26888.1"/>
    </source>
</evidence>
<accession>D7G2R3</accession>
<reference evidence="1 2" key="1">
    <citation type="journal article" date="2010" name="Nature">
        <title>The Ectocarpus genome and the independent evolution of multicellularity in brown algae.</title>
        <authorList>
            <person name="Cock J.M."/>
            <person name="Sterck L."/>
            <person name="Rouze P."/>
            <person name="Scornet D."/>
            <person name="Allen A.E."/>
            <person name="Amoutzias G."/>
            <person name="Anthouard V."/>
            <person name="Artiguenave F."/>
            <person name="Aury J.M."/>
            <person name="Badger J.H."/>
            <person name="Beszteri B."/>
            <person name="Billiau K."/>
            <person name="Bonnet E."/>
            <person name="Bothwell J.H."/>
            <person name="Bowler C."/>
            <person name="Boyen C."/>
            <person name="Brownlee C."/>
            <person name="Carrano C.J."/>
            <person name="Charrier B."/>
            <person name="Cho G.Y."/>
            <person name="Coelho S.M."/>
            <person name="Collen J."/>
            <person name="Corre E."/>
            <person name="Da Silva C."/>
            <person name="Delage L."/>
            <person name="Delaroque N."/>
            <person name="Dittami S.M."/>
            <person name="Doulbeau S."/>
            <person name="Elias M."/>
            <person name="Farnham G."/>
            <person name="Gachon C.M."/>
            <person name="Gschloessl B."/>
            <person name="Heesch S."/>
            <person name="Jabbari K."/>
            <person name="Jubin C."/>
            <person name="Kawai H."/>
            <person name="Kimura K."/>
            <person name="Kloareg B."/>
            <person name="Kupper F.C."/>
            <person name="Lang D."/>
            <person name="Le Bail A."/>
            <person name="Leblanc C."/>
            <person name="Lerouge P."/>
            <person name="Lohr M."/>
            <person name="Lopez P.J."/>
            <person name="Martens C."/>
            <person name="Maumus F."/>
            <person name="Michel G."/>
            <person name="Miranda-Saavedra D."/>
            <person name="Morales J."/>
            <person name="Moreau H."/>
            <person name="Motomura T."/>
            <person name="Nagasato C."/>
            <person name="Napoli C.A."/>
            <person name="Nelson D.R."/>
            <person name="Nyvall-Collen P."/>
            <person name="Peters A.F."/>
            <person name="Pommier C."/>
            <person name="Potin P."/>
            <person name="Poulain J."/>
            <person name="Quesneville H."/>
            <person name="Read B."/>
            <person name="Rensing S.A."/>
            <person name="Ritter A."/>
            <person name="Rousvoal S."/>
            <person name="Samanta M."/>
            <person name="Samson G."/>
            <person name="Schroeder D.C."/>
            <person name="Segurens B."/>
            <person name="Strittmatter M."/>
            <person name="Tonon T."/>
            <person name="Tregear J.W."/>
            <person name="Valentin K."/>
            <person name="von Dassow P."/>
            <person name="Yamagishi T."/>
            <person name="Van de Peer Y."/>
            <person name="Wincker P."/>
        </authorList>
    </citation>
    <scope>NUCLEOTIDE SEQUENCE [LARGE SCALE GENOMIC DNA]</scope>
    <source>
        <strain evidence="2">Ec32 / CCAP1310/4</strain>
    </source>
</reference>